<sequence length="76" mass="8996">MSMRQMVQMNVSLNQKEIAVNENFEGRYYSPQQFIKLKQLLMNMQDKSVNLIRLKENGKFKVKQSINLVPIVYLDT</sequence>
<reference evidence="1" key="1">
    <citation type="submission" date="2021-01" db="EMBL/GenBank/DDBJ databases">
        <authorList>
            <consortium name="Genoscope - CEA"/>
            <person name="William W."/>
        </authorList>
    </citation>
    <scope>NUCLEOTIDE SEQUENCE</scope>
</reference>
<evidence type="ECO:0000313" key="1">
    <source>
        <dbReference type="EMBL" id="CAD8189338.1"/>
    </source>
</evidence>
<name>A0A8S1WH20_9CILI</name>
<organism evidence="1 2">
    <name type="scientific">Paramecium pentaurelia</name>
    <dbReference type="NCBI Taxonomy" id="43138"/>
    <lineage>
        <taxon>Eukaryota</taxon>
        <taxon>Sar</taxon>
        <taxon>Alveolata</taxon>
        <taxon>Ciliophora</taxon>
        <taxon>Intramacronucleata</taxon>
        <taxon>Oligohymenophorea</taxon>
        <taxon>Peniculida</taxon>
        <taxon>Parameciidae</taxon>
        <taxon>Paramecium</taxon>
    </lineage>
</organism>
<protein>
    <submittedName>
        <fullName evidence="1">Uncharacterized protein</fullName>
    </submittedName>
</protein>
<keyword evidence="2" id="KW-1185">Reference proteome</keyword>
<comment type="caution">
    <text evidence="1">The sequence shown here is derived from an EMBL/GenBank/DDBJ whole genome shotgun (WGS) entry which is preliminary data.</text>
</comment>
<accession>A0A8S1WH20</accession>
<evidence type="ECO:0000313" key="2">
    <source>
        <dbReference type="Proteomes" id="UP000689195"/>
    </source>
</evidence>
<dbReference type="AlphaFoldDB" id="A0A8S1WH20"/>
<dbReference type="EMBL" id="CAJJDO010000093">
    <property type="protein sequence ID" value="CAD8189338.1"/>
    <property type="molecule type" value="Genomic_DNA"/>
</dbReference>
<dbReference type="Proteomes" id="UP000689195">
    <property type="component" value="Unassembled WGS sequence"/>
</dbReference>
<proteinExistence type="predicted"/>
<gene>
    <name evidence="1" type="ORF">PPENT_87.1.T0930160</name>
</gene>